<evidence type="ECO:0000313" key="1">
    <source>
        <dbReference type="EMBL" id="KAJ7537044.1"/>
    </source>
</evidence>
<name>A0ACC2C4S2_DIPCM</name>
<comment type="caution">
    <text evidence="1">The sequence shown here is derived from an EMBL/GenBank/DDBJ whole genome shotgun (WGS) entry which is preliminary data.</text>
</comment>
<proteinExistence type="predicted"/>
<organism evidence="1 2">
    <name type="scientific">Diphasiastrum complanatum</name>
    <name type="common">Issler's clubmoss</name>
    <name type="synonym">Lycopodium complanatum</name>
    <dbReference type="NCBI Taxonomy" id="34168"/>
    <lineage>
        <taxon>Eukaryota</taxon>
        <taxon>Viridiplantae</taxon>
        <taxon>Streptophyta</taxon>
        <taxon>Embryophyta</taxon>
        <taxon>Tracheophyta</taxon>
        <taxon>Lycopodiopsida</taxon>
        <taxon>Lycopodiales</taxon>
        <taxon>Lycopodiaceae</taxon>
        <taxon>Lycopodioideae</taxon>
        <taxon>Diphasiastrum</taxon>
    </lineage>
</organism>
<accession>A0ACC2C4S2</accession>
<dbReference type="Proteomes" id="UP001162992">
    <property type="component" value="Chromosome 12"/>
</dbReference>
<keyword evidence="2" id="KW-1185">Reference proteome</keyword>
<sequence>MSLRSTFVSEAMEMATRASSLMPLACDPLPIPLTSSGFGALRCSPYLFGQIRHPILNAKPSYGQLHFARANQKSEKSSDRVDEDEDLKMRLQELGDSLKLPYDYLGKLPNDLRLDLNDAAFALSSGSLDQECGKQVGEVLMQLSRSWEEADTQACTTVGRIVPSLHKVLLDDSSSRSAIGRRFIKSGRSLVAAGQYERGELQKIGSALIAAGKTLLASGNEATEANDTVISSNIFKFGDLQVQLTSARAFTGSAIAFFFGILSWKLASALQRIPESSLSYANDNALLLATSLRGTLLAVGYSIAALSAFAMLGLVILGIELTSSEK</sequence>
<gene>
    <name evidence="1" type="ORF">O6H91_12G094600</name>
</gene>
<dbReference type="EMBL" id="CM055103">
    <property type="protein sequence ID" value="KAJ7537044.1"/>
    <property type="molecule type" value="Genomic_DNA"/>
</dbReference>
<reference evidence="2" key="1">
    <citation type="journal article" date="2024" name="Proc. Natl. Acad. Sci. U.S.A.">
        <title>Extraordinary preservation of gene collinearity over three hundred million years revealed in homosporous lycophytes.</title>
        <authorList>
            <person name="Li C."/>
            <person name="Wickell D."/>
            <person name="Kuo L.Y."/>
            <person name="Chen X."/>
            <person name="Nie B."/>
            <person name="Liao X."/>
            <person name="Peng D."/>
            <person name="Ji J."/>
            <person name="Jenkins J."/>
            <person name="Williams M."/>
            <person name="Shu S."/>
            <person name="Plott C."/>
            <person name="Barry K."/>
            <person name="Rajasekar S."/>
            <person name="Grimwood J."/>
            <person name="Han X."/>
            <person name="Sun S."/>
            <person name="Hou Z."/>
            <person name="He W."/>
            <person name="Dai G."/>
            <person name="Sun C."/>
            <person name="Schmutz J."/>
            <person name="Leebens-Mack J.H."/>
            <person name="Li F.W."/>
            <person name="Wang L."/>
        </authorList>
    </citation>
    <scope>NUCLEOTIDE SEQUENCE [LARGE SCALE GENOMIC DNA]</scope>
    <source>
        <strain evidence="2">cv. PW_Plant_1</strain>
    </source>
</reference>
<protein>
    <submittedName>
        <fullName evidence="1">Uncharacterized protein</fullName>
    </submittedName>
</protein>
<evidence type="ECO:0000313" key="2">
    <source>
        <dbReference type="Proteomes" id="UP001162992"/>
    </source>
</evidence>